<dbReference type="RefSeq" id="WP_149732638.1">
    <property type="nucleotide sequence ID" value="NZ_FMXB01000022.1"/>
</dbReference>
<dbReference type="Proteomes" id="UP000323439">
    <property type="component" value="Unassembled WGS sequence"/>
</dbReference>
<reference evidence="1 2" key="1">
    <citation type="submission" date="2016-10" db="EMBL/GenBank/DDBJ databases">
        <authorList>
            <person name="Varghese N."/>
            <person name="Submissions S."/>
        </authorList>
    </citation>
    <scope>NUCLEOTIDE SEQUENCE [LARGE SCALE GENOMIC DNA]</scope>
    <source>
        <strain evidence="1 2">DSM 16643</strain>
    </source>
</reference>
<gene>
    <name evidence="1" type="ORF">SAMN02910315_02151</name>
</gene>
<evidence type="ECO:0000313" key="1">
    <source>
        <dbReference type="EMBL" id="SDA68432.1"/>
    </source>
</evidence>
<keyword evidence="2" id="KW-1185">Reference proteome</keyword>
<name>A0A1G5XDS3_9EURY</name>
<evidence type="ECO:0000313" key="2">
    <source>
        <dbReference type="Proteomes" id="UP000323439"/>
    </source>
</evidence>
<dbReference type="EMBL" id="FMXB01000022">
    <property type="protein sequence ID" value="SDA68432.1"/>
    <property type="molecule type" value="Genomic_DNA"/>
</dbReference>
<sequence length="90" mass="10902">MSEKTIIHDEMIETQLKVKSNKLNITISELINRYIKRGLYMDDYYEPPKLSREELLEISRKEVEKDKKRGIQPKKHNFDVFVGRWNKFDD</sequence>
<proteinExistence type="predicted"/>
<organism evidence="1 2">
    <name type="scientific">Methanobrevibacter millerae</name>
    <dbReference type="NCBI Taxonomy" id="230361"/>
    <lineage>
        <taxon>Archaea</taxon>
        <taxon>Methanobacteriati</taxon>
        <taxon>Methanobacteriota</taxon>
        <taxon>Methanomada group</taxon>
        <taxon>Methanobacteria</taxon>
        <taxon>Methanobacteriales</taxon>
        <taxon>Methanobacteriaceae</taxon>
        <taxon>Methanobrevibacter</taxon>
    </lineage>
</organism>
<protein>
    <submittedName>
        <fullName evidence="1">Uncharacterized protein</fullName>
    </submittedName>
</protein>
<dbReference type="AlphaFoldDB" id="A0A1G5XDS3"/>
<accession>A0A1G5XDS3</accession>